<dbReference type="GO" id="GO:0046872">
    <property type="term" value="F:metal ion binding"/>
    <property type="evidence" value="ECO:0007669"/>
    <property type="project" value="UniProtKB-KW"/>
</dbReference>
<dbReference type="EMBL" id="DVHN01000056">
    <property type="protein sequence ID" value="HIR88328.1"/>
    <property type="molecule type" value="Genomic_DNA"/>
</dbReference>
<dbReference type="Gene3D" id="2.30.42.10">
    <property type="match status" value="1"/>
</dbReference>
<evidence type="ECO:0000256" key="1">
    <source>
        <dbReference type="ARBA" id="ARBA00001947"/>
    </source>
</evidence>
<dbReference type="InterPro" id="IPR001478">
    <property type="entry name" value="PDZ"/>
</dbReference>
<dbReference type="GO" id="GO:0006508">
    <property type="term" value="P:proteolysis"/>
    <property type="evidence" value="ECO:0007669"/>
    <property type="project" value="UniProtKB-KW"/>
</dbReference>
<evidence type="ECO:0000256" key="6">
    <source>
        <dbReference type="ARBA" id="ARBA00022801"/>
    </source>
</evidence>
<dbReference type="PANTHER" id="PTHR42837">
    <property type="entry name" value="REGULATOR OF SIGMA-E PROTEASE RSEP"/>
    <property type="match status" value="1"/>
</dbReference>
<dbReference type="CDD" id="cd23081">
    <property type="entry name" value="cpPDZ_EcRseP-like"/>
    <property type="match status" value="1"/>
</dbReference>
<reference evidence="13" key="2">
    <citation type="journal article" date="2021" name="PeerJ">
        <title>Extensive microbial diversity within the chicken gut microbiome revealed by metagenomics and culture.</title>
        <authorList>
            <person name="Gilroy R."/>
            <person name="Ravi A."/>
            <person name="Getino M."/>
            <person name="Pursley I."/>
            <person name="Horton D.L."/>
            <person name="Alikhan N.F."/>
            <person name="Baker D."/>
            <person name="Gharbi K."/>
            <person name="Hall N."/>
            <person name="Watson M."/>
            <person name="Adriaenssens E.M."/>
            <person name="Foster-Nyarko E."/>
            <person name="Jarju S."/>
            <person name="Secka A."/>
            <person name="Antonio M."/>
            <person name="Oren A."/>
            <person name="Chaudhuri R.R."/>
            <person name="La Ragione R."/>
            <person name="Hildebrand F."/>
            <person name="Pallen M.J."/>
        </authorList>
    </citation>
    <scope>NUCLEOTIDE SEQUENCE</scope>
    <source>
        <strain evidence="13">ChiW13-3771</strain>
    </source>
</reference>
<evidence type="ECO:0000256" key="3">
    <source>
        <dbReference type="ARBA" id="ARBA00007931"/>
    </source>
</evidence>
<feature type="domain" description="PDZ" evidence="12">
    <location>
        <begin position="132"/>
        <end position="182"/>
    </location>
</feature>
<dbReference type="SUPFAM" id="SSF50156">
    <property type="entry name" value="PDZ domain-like"/>
    <property type="match status" value="1"/>
</dbReference>
<organism evidence="13 14">
    <name type="scientific">Candidatus Fimimorpha faecalis</name>
    <dbReference type="NCBI Taxonomy" id="2840824"/>
    <lineage>
        <taxon>Bacteria</taxon>
        <taxon>Bacillati</taxon>
        <taxon>Bacillota</taxon>
        <taxon>Clostridia</taxon>
        <taxon>Eubacteriales</taxon>
        <taxon>Candidatus Fimimorpha</taxon>
    </lineage>
</organism>
<feature type="transmembrane region" description="Helical" evidence="11">
    <location>
        <begin position="331"/>
        <end position="350"/>
    </location>
</feature>
<keyword evidence="5 11" id="KW-0812">Transmembrane</keyword>
<dbReference type="GO" id="GO:0004222">
    <property type="term" value="F:metalloendopeptidase activity"/>
    <property type="evidence" value="ECO:0007669"/>
    <property type="project" value="InterPro"/>
</dbReference>
<keyword evidence="8 11" id="KW-1133">Transmembrane helix</keyword>
<evidence type="ECO:0000256" key="10">
    <source>
        <dbReference type="ARBA" id="ARBA00023136"/>
    </source>
</evidence>
<dbReference type="EC" id="3.4.24.-" evidence="11"/>
<dbReference type="PANTHER" id="PTHR42837:SF2">
    <property type="entry name" value="MEMBRANE METALLOPROTEASE ARASP2, CHLOROPLASTIC-RELATED"/>
    <property type="match status" value="1"/>
</dbReference>
<evidence type="ECO:0000256" key="5">
    <source>
        <dbReference type="ARBA" id="ARBA00022692"/>
    </source>
</evidence>
<dbReference type="SMART" id="SM00228">
    <property type="entry name" value="PDZ"/>
    <property type="match status" value="1"/>
</dbReference>
<reference evidence="13" key="1">
    <citation type="submission" date="2020-10" db="EMBL/GenBank/DDBJ databases">
        <authorList>
            <person name="Gilroy R."/>
        </authorList>
    </citation>
    <scope>NUCLEOTIDE SEQUENCE</scope>
    <source>
        <strain evidence="13">ChiW13-3771</strain>
    </source>
</reference>
<dbReference type="NCBIfam" id="TIGR00054">
    <property type="entry name" value="RIP metalloprotease RseP"/>
    <property type="match status" value="1"/>
</dbReference>
<keyword evidence="7 11" id="KW-0862">Zinc</keyword>
<evidence type="ECO:0000256" key="8">
    <source>
        <dbReference type="ARBA" id="ARBA00022989"/>
    </source>
</evidence>
<dbReference type="Pfam" id="PF02163">
    <property type="entry name" value="Peptidase_M50"/>
    <property type="match status" value="1"/>
</dbReference>
<evidence type="ECO:0000256" key="4">
    <source>
        <dbReference type="ARBA" id="ARBA00022670"/>
    </source>
</evidence>
<dbReference type="GO" id="GO:0016020">
    <property type="term" value="C:membrane"/>
    <property type="evidence" value="ECO:0007669"/>
    <property type="project" value="UniProtKB-SubCell"/>
</dbReference>
<comment type="caution">
    <text evidence="13">The sequence shown here is derived from an EMBL/GenBank/DDBJ whole genome shotgun (WGS) entry which is preliminary data.</text>
</comment>
<evidence type="ECO:0000256" key="9">
    <source>
        <dbReference type="ARBA" id="ARBA00023049"/>
    </source>
</evidence>
<comment type="cofactor">
    <cofactor evidence="1 11">
        <name>Zn(2+)</name>
        <dbReference type="ChEBI" id="CHEBI:29105"/>
    </cofactor>
</comment>
<keyword evidence="11" id="KW-0479">Metal-binding</keyword>
<feature type="transmembrane region" description="Helical" evidence="11">
    <location>
        <begin position="282"/>
        <end position="302"/>
    </location>
</feature>
<keyword evidence="9 11" id="KW-0482">Metalloprotease</keyword>
<evidence type="ECO:0000256" key="11">
    <source>
        <dbReference type="RuleBase" id="RU362031"/>
    </source>
</evidence>
<evidence type="ECO:0000256" key="7">
    <source>
        <dbReference type="ARBA" id="ARBA00022833"/>
    </source>
</evidence>
<keyword evidence="4" id="KW-0645">Protease</keyword>
<name>A0A9D1EE72_9FIRM</name>
<evidence type="ECO:0000259" key="12">
    <source>
        <dbReference type="PROSITE" id="PS50106"/>
    </source>
</evidence>
<accession>A0A9D1EE72</accession>
<sequence>MSIIALILIIGITIFIHELGHFLLAKKNGIGVIQFSIGMGPDIFKWVRNDTRYCLKWIPFGGSCVMMDEEAAMYGIEDVQIDEEKSFNNKSVWARISVIAAGPVFNFLLAFVLAVIVITYAGSDICRLIDVPEGGAAYEAGLQSGDEIIKINGSSVHLYRELLVYLSMNPGKELDIVYERDGQRMETHVVPQMDETGSYKIGVTGGYRYALGVADIFRYSFYEVKYNIVTTIKSLGMIFTGGITIDDFSGPVGIATMVDDIVDEVQTETQDDPFSEQAMTMFLTLTNFMILISANLGVMNLLPIPALDGGRLLFLLIEAVRGKPVSREKEGAVQVAGFIFLMAFMVIILFNDVKKIFM</sequence>
<comment type="subcellular location">
    <subcellularLocation>
        <location evidence="2">Membrane</location>
        <topology evidence="2">Multi-pass membrane protein</topology>
    </subcellularLocation>
</comment>
<dbReference type="InterPro" id="IPR004387">
    <property type="entry name" value="Pept_M50_Zn"/>
</dbReference>
<dbReference type="CDD" id="cd06163">
    <property type="entry name" value="S2P-M50_PDZ_RseP-like"/>
    <property type="match status" value="1"/>
</dbReference>
<keyword evidence="10 11" id="KW-0472">Membrane</keyword>
<evidence type="ECO:0000313" key="13">
    <source>
        <dbReference type="EMBL" id="HIR88328.1"/>
    </source>
</evidence>
<dbReference type="InterPro" id="IPR008915">
    <property type="entry name" value="Peptidase_M50"/>
</dbReference>
<dbReference type="Proteomes" id="UP000824201">
    <property type="component" value="Unassembled WGS sequence"/>
</dbReference>
<protein>
    <recommendedName>
        <fullName evidence="11">Zinc metalloprotease</fullName>
        <ecNumber evidence="11">3.4.24.-</ecNumber>
    </recommendedName>
</protein>
<evidence type="ECO:0000313" key="14">
    <source>
        <dbReference type="Proteomes" id="UP000824201"/>
    </source>
</evidence>
<proteinExistence type="inferred from homology"/>
<dbReference type="InterPro" id="IPR036034">
    <property type="entry name" value="PDZ_sf"/>
</dbReference>
<dbReference type="PROSITE" id="PS50106">
    <property type="entry name" value="PDZ"/>
    <property type="match status" value="1"/>
</dbReference>
<keyword evidence="6 11" id="KW-0378">Hydrolase</keyword>
<gene>
    <name evidence="13" type="primary">rseP</name>
    <name evidence="13" type="ORF">IAC96_05190</name>
</gene>
<feature type="transmembrane region" description="Helical" evidence="11">
    <location>
        <begin position="92"/>
        <end position="118"/>
    </location>
</feature>
<evidence type="ECO:0000256" key="2">
    <source>
        <dbReference type="ARBA" id="ARBA00004141"/>
    </source>
</evidence>
<comment type="similarity">
    <text evidence="3 11">Belongs to the peptidase M50B family.</text>
</comment>
<dbReference type="AlphaFoldDB" id="A0A9D1EE72"/>